<keyword evidence="2" id="KW-1185">Reference proteome</keyword>
<gene>
    <name evidence="1" type="ORF">BVC80_1787g147</name>
</gene>
<dbReference type="Proteomes" id="UP000195402">
    <property type="component" value="Unassembled WGS sequence"/>
</dbReference>
<accession>A0A200QUD1</accession>
<organism evidence="1 2">
    <name type="scientific">Macleaya cordata</name>
    <name type="common">Five-seeded plume-poppy</name>
    <name type="synonym">Bocconia cordata</name>
    <dbReference type="NCBI Taxonomy" id="56857"/>
    <lineage>
        <taxon>Eukaryota</taxon>
        <taxon>Viridiplantae</taxon>
        <taxon>Streptophyta</taxon>
        <taxon>Embryophyta</taxon>
        <taxon>Tracheophyta</taxon>
        <taxon>Spermatophyta</taxon>
        <taxon>Magnoliopsida</taxon>
        <taxon>Ranunculales</taxon>
        <taxon>Papaveraceae</taxon>
        <taxon>Papaveroideae</taxon>
        <taxon>Macleaya</taxon>
    </lineage>
</organism>
<name>A0A200QUD1_MACCD</name>
<sequence>MLGQENNGLNWSLNFSRRLYDYEIREVEALLLILQEFQLNDDESDSRVWKWETNKLFSVKSAYSHIHSIGLSSPRGNLIMEMLPASIVWNLWFERNQRVFGGEEVDRGKLIVNIKIMAYRWVSLQDCFKRANLDSVVVRWKEFIFQPP</sequence>
<dbReference type="OrthoDB" id="1745139at2759"/>
<comment type="caution">
    <text evidence="1">The sequence shown here is derived from an EMBL/GenBank/DDBJ whole genome shotgun (WGS) entry which is preliminary data.</text>
</comment>
<reference evidence="1 2" key="1">
    <citation type="journal article" date="2017" name="Mol. Plant">
        <title>The Genome of Medicinal Plant Macleaya cordata Provides New Insights into Benzylisoquinoline Alkaloids Metabolism.</title>
        <authorList>
            <person name="Liu X."/>
            <person name="Liu Y."/>
            <person name="Huang P."/>
            <person name="Ma Y."/>
            <person name="Qing Z."/>
            <person name="Tang Q."/>
            <person name="Cao H."/>
            <person name="Cheng P."/>
            <person name="Zheng Y."/>
            <person name="Yuan Z."/>
            <person name="Zhou Y."/>
            <person name="Liu J."/>
            <person name="Tang Z."/>
            <person name="Zhuo Y."/>
            <person name="Zhang Y."/>
            <person name="Yu L."/>
            <person name="Huang J."/>
            <person name="Yang P."/>
            <person name="Peng Q."/>
            <person name="Zhang J."/>
            <person name="Jiang W."/>
            <person name="Zhang Z."/>
            <person name="Lin K."/>
            <person name="Ro D.K."/>
            <person name="Chen X."/>
            <person name="Xiong X."/>
            <person name="Shang Y."/>
            <person name="Huang S."/>
            <person name="Zeng J."/>
        </authorList>
    </citation>
    <scope>NUCLEOTIDE SEQUENCE [LARGE SCALE GENOMIC DNA]</scope>
    <source>
        <strain evidence="2">cv. BLH2017</strain>
        <tissue evidence="1">Root</tissue>
    </source>
</reference>
<evidence type="ECO:0000313" key="1">
    <source>
        <dbReference type="EMBL" id="OVA14067.1"/>
    </source>
</evidence>
<evidence type="ECO:0008006" key="3">
    <source>
        <dbReference type="Google" id="ProtNLM"/>
    </source>
</evidence>
<proteinExistence type="predicted"/>
<dbReference type="InParanoid" id="A0A200QUD1"/>
<protein>
    <recommendedName>
        <fullName evidence="3">Reverse transcriptase zinc-binding domain</fullName>
    </recommendedName>
</protein>
<dbReference type="EMBL" id="MVGT01001064">
    <property type="protein sequence ID" value="OVA14067.1"/>
    <property type="molecule type" value="Genomic_DNA"/>
</dbReference>
<evidence type="ECO:0000313" key="2">
    <source>
        <dbReference type="Proteomes" id="UP000195402"/>
    </source>
</evidence>
<dbReference type="AlphaFoldDB" id="A0A200QUD1"/>